<evidence type="ECO:0000313" key="1">
    <source>
        <dbReference type="EMBL" id="OYD15037.1"/>
    </source>
</evidence>
<dbReference type="Gene3D" id="3.30.300.20">
    <property type="match status" value="1"/>
</dbReference>
<dbReference type="Pfam" id="PF02566">
    <property type="entry name" value="OsmC"/>
    <property type="match status" value="1"/>
</dbReference>
<comment type="caution">
    <text evidence="1">The sequence shown here is derived from an EMBL/GenBank/DDBJ whole genome shotgun (WGS) entry which is preliminary data.</text>
</comment>
<name>A0A235BTI6_UNCW3</name>
<dbReference type="PANTHER" id="PTHR34352:SF1">
    <property type="entry name" value="PROTEIN YHFA"/>
    <property type="match status" value="1"/>
</dbReference>
<dbReference type="Proteomes" id="UP000215215">
    <property type="component" value="Unassembled WGS sequence"/>
</dbReference>
<evidence type="ECO:0000313" key="2">
    <source>
        <dbReference type="Proteomes" id="UP000215215"/>
    </source>
</evidence>
<sequence>MVETRVRLSGGMEFVGAPDSGHPIVMDTIPEFGGKMSGPTPMELLLIALGGCTGMDVVSILKKMGFGIRGLEIELRGEKETNHPKVYRWIEIKYILKGKNLSEEKVKKAIDLSQNKYCSVSAMLAKGCKIRYTYETV</sequence>
<dbReference type="InterPro" id="IPR003718">
    <property type="entry name" value="OsmC/Ohr_fam"/>
</dbReference>
<accession>A0A235BTI6</accession>
<dbReference type="InterPro" id="IPR015946">
    <property type="entry name" value="KH_dom-like_a/b"/>
</dbReference>
<dbReference type="AlphaFoldDB" id="A0A235BTI6"/>
<proteinExistence type="predicted"/>
<organism evidence="1 2">
    <name type="scientific">candidate division WOR-3 bacterium JGI_Cruoil_03_44_89</name>
    <dbReference type="NCBI Taxonomy" id="1973748"/>
    <lineage>
        <taxon>Bacteria</taxon>
        <taxon>Bacteria division WOR-3</taxon>
    </lineage>
</organism>
<dbReference type="PANTHER" id="PTHR34352">
    <property type="entry name" value="PROTEIN YHFA"/>
    <property type="match status" value="1"/>
</dbReference>
<dbReference type="EMBL" id="NOZQ01000148">
    <property type="protein sequence ID" value="OYD15037.1"/>
    <property type="molecule type" value="Genomic_DNA"/>
</dbReference>
<protein>
    <submittedName>
        <fullName evidence="1">Osmotically inducible protein OsmC</fullName>
    </submittedName>
</protein>
<gene>
    <name evidence="1" type="ORF">CH333_06710</name>
</gene>
<reference evidence="1 2" key="1">
    <citation type="submission" date="2017-07" db="EMBL/GenBank/DDBJ databases">
        <title>Recovery of genomes from metagenomes via a dereplication, aggregation, and scoring strategy.</title>
        <authorList>
            <person name="Sieber C.M."/>
            <person name="Probst A.J."/>
            <person name="Sharrar A."/>
            <person name="Thomas B.C."/>
            <person name="Hess M."/>
            <person name="Tringe S.G."/>
            <person name="Banfield J.F."/>
        </authorList>
    </citation>
    <scope>NUCLEOTIDE SEQUENCE [LARGE SCALE GENOMIC DNA]</scope>
    <source>
        <strain evidence="1">JGI_Cruoil_03_44_89</strain>
    </source>
</reference>
<dbReference type="Gene3D" id="2.20.25.10">
    <property type="match status" value="1"/>
</dbReference>
<dbReference type="InterPro" id="IPR036102">
    <property type="entry name" value="OsmC/Ohrsf"/>
</dbReference>
<dbReference type="SUPFAM" id="SSF82784">
    <property type="entry name" value="OsmC-like"/>
    <property type="match status" value="1"/>
</dbReference>